<evidence type="ECO:0000256" key="3">
    <source>
        <dbReference type="PIRSR" id="PIRSR005384-1"/>
    </source>
</evidence>
<protein>
    <submittedName>
        <fullName evidence="5">Ribose 5-phosphate isomerase RpiB</fullName>
    </submittedName>
</protein>
<reference evidence="5" key="1">
    <citation type="submission" date="2010-01" db="EMBL/GenBank/DDBJ databases">
        <title>Genome fragments of uncultured bacteria from the North Pacific subtropical Gyre.</title>
        <authorList>
            <person name="Pham V.D."/>
            <person name="Delong E.F."/>
        </authorList>
    </citation>
    <scope>NUCLEOTIDE SEQUENCE</scope>
</reference>
<evidence type="ECO:0000256" key="4">
    <source>
        <dbReference type="PIRSR" id="PIRSR005384-2"/>
    </source>
</evidence>
<dbReference type="NCBIfam" id="NF004051">
    <property type="entry name" value="PRK05571.1"/>
    <property type="match status" value="1"/>
</dbReference>
<dbReference type="PANTHER" id="PTHR43732:SF1">
    <property type="entry name" value="RIBOSE 5-PHOSPHATE ISOMERASE"/>
    <property type="match status" value="1"/>
</dbReference>
<feature type="active site" description="Proton donor" evidence="3">
    <location>
        <position position="98"/>
    </location>
</feature>
<feature type="binding site" evidence="4">
    <location>
        <begin position="8"/>
        <end position="9"/>
    </location>
    <ligand>
        <name>D-ribulose 5-phosphate</name>
        <dbReference type="ChEBI" id="CHEBI:58121"/>
    </ligand>
</feature>
<dbReference type="InterPro" id="IPR004785">
    <property type="entry name" value="RpiB"/>
</dbReference>
<dbReference type="GO" id="GO:0005975">
    <property type="term" value="P:carbohydrate metabolic process"/>
    <property type="evidence" value="ECO:0007669"/>
    <property type="project" value="InterPro"/>
</dbReference>
<dbReference type="AlphaFoldDB" id="E7C213"/>
<dbReference type="NCBIfam" id="TIGR00689">
    <property type="entry name" value="rpiB_lacA_lacB"/>
    <property type="match status" value="1"/>
</dbReference>
<evidence type="ECO:0000256" key="1">
    <source>
        <dbReference type="ARBA" id="ARBA00008754"/>
    </source>
</evidence>
<feature type="binding site" evidence="4">
    <location>
        <position position="132"/>
    </location>
    <ligand>
        <name>D-ribulose 5-phosphate</name>
        <dbReference type="ChEBI" id="CHEBI:58121"/>
    </ligand>
</feature>
<comment type="similarity">
    <text evidence="1">Belongs to the LacAB/RpiB family.</text>
</comment>
<proteinExistence type="inferred from homology"/>
<name>E7C213_9BACT</name>
<evidence type="ECO:0000256" key="2">
    <source>
        <dbReference type="ARBA" id="ARBA00023235"/>
    </source>
</evidence>
<feature type="binding site" evidence="4">
    <location>
        <position position="99"/>
    </location>
    <ligand>
        <name>D-ribulose 5-phosphate</name>
        <dbReference type="ChEBI" id="CHEBI:58121"/>
    </ligand>
</feature>
<dbReference type="InterPro" id="IPR051812">
    <property type="entry name" value="SPI_LacAB/RpiB"/>
</dbReference>
<dbReference type="SUPFAM" id="SSF89623">
    <property type="entry name" value="Ribose/Galactose isomerase RpiB/AlsB"/>
    <property type="match status" value="1"/>
</dbReference>
<dbReference type="InterPro" id="IPR003500">
    <property type="entry name" value="RpiB_LacA_LacB"/>
</dbReference>
<dbReference type="EMBL" id="GU567956">
    <property type="protein sequence ID" value="ADI21487.1"/>
    <property type="molecule type" value="Genomic_DNA"/>
</dbReference>
<organism evidence="5">
    <name type="scientific">uncultured myxobacterium HF0070_11L13</name>
    <dbReference type="NCBI Taxonomy" id="723554"/>
    <lineage>
        <taxon>Bacteria</taxon>
        <taxon>Pseudomonadati</taxon>
        <taxon>Myxococcota</taxon>
        <taxon>Myxococcia</taxon>
        <taxon>Myxococcales</taxon>
        <taxon>environmental samples</taxon>
    </lineage>
</organism>
<dbReference type="PIRSF" id="PIRSF005384">
    <property type="entry name" value="RpiB_LacA_B"/>
    <property type="match status" value="1"/>
</dbReference>
<dbReference type="Gene3D" id="3.40.1400.10">
    <property type="entry name" value="Sugar-phosphate isomerase, RpiB/LacA/LacB"/>
    <property type="match status" value="1"/>
</dbReference>
<accession>E7C213</accession>
<dbReference type="NCBIfam" id="TIGR01120">
    <property type="entry name" value="rpiB"/>
    <property type="match status" value="1"/>
</dbReference>
<evidence type="ECO:0000313" key="5">
    <source>
        <dbReference type="EMBL" id="ADI21487.1"/>
    </source>
</evidence>
<dbReference type="Pfam" id="PF02502">
    <property type="entry name" value="LacAB_rpiB"/>
    <property type="match status" value="1"/>
</dbReference>
<feature type="binding site" evidence="4">
    <location>
        <position position="136"/>
    </location>
    <ligand>
        <name>D-ribulose 5-phosphate</name>
        <dbReference type="ChEBI" id="CHEBI:58121"/>
    </ligand>
</feature>
<feature type="binding site" evidence="4">
    <location>
        <position position="109"/>
    </location>
    <ligand>
        <name>D-ribulose 5-phosphate</name>
        <dbReference type="ChEBI" id="CHEBI:58121"/>
    </ligand>
</feature>
<feature type="active site" description="Proton acceptor" evidence="3">
    <location>
        <position position="65"/>
    </location>
</feature>
<dbReference type="GO" id="GO:0016861">
    <property type="term" value="F:intramolecular oxidoreductase activity, interconverting aldoses and ketoses"/>
    <property type="evidence" value="ECO:0007669"/>
    <property type="project" value="UniProtKB-ARBA"/>
</dbReference>
<keyword evidence="2 5" id="KW-0413">Isomerase</keyword>
<dbReference type="InterPro" id="IPR036569">
    <property type="entry name" value="RpiB_LacA_LacB_sf"/>
</dbReference>
<dbReference type="PANTHER" id="PTHR43732">
    <property type="entry name" value="RIBOSE 5-PHOSPHATE ISOMERASE-RELATED"/>
    <property type="match status" value="1"/>
</dbReference>
<sequence>MKIAIASDHAGWSIKKQVGDFAESLGHVIIDHGPDNSDRVDYPDFAQSVSQSVVSGQADRGILICGSGIGMSIAANRYKGVRAVIAISALQAKMARQHNDANVLCVGARFSGMSVIEAMISEFLESDFEGGRHEGRVAKIDAFDTK</sequence>
<feature type="binding site" evidence="4">
    <location>
        <begin position="66"/>
        <end position="70"/>
    </location>
    <ligand>
        <name>D-ribulose 5-phosphate</name>
        <dbReference type="ChEBI" id="CHEBI:58121"/>
    </ligand>
</feature>